<name>A0A562SH01_9BACT</name>
<protein>
    <submittedName>
        <fullName evidence="2">Excisionase family DNA binding protein</fullName>
    </submittedName>
</protein>
<dbReference type="RefSeq" id="WP_144887595.1">
    <property type="nucleotide sequence ID" value="NZ_VLLE01000005.1"/>
</dbReference>
<organism evidence="2 3">
    <name type="scientific">Lacibacter cauensis</name>
    <dbReference type="NCBI Taxonomy" id="510947"/>
    <lineage>
        <taxon>Bacteria</taxon>
        <taxon>Pseudomonadati</taxon>
        <taxon>Bacteroidota</taxon>
        <taxon>Chitinophagia</taxon>
        <taxon>Chitinophagales</taxon>
        <taxon>Chitinophagaceae</taxon>
        <taxon>Lacibacter</taxon>
    </lineage>
</organism>
<proteinExistence type="predicted"/>
<dbReference type="OrthoDB" id="8603324at2"/>
<dbReference type="GO" id="GO:0003677">
    <property type="term" value="F:DNA binding"/>
    <property type="evidence" value="ECO:0007669"/>
    <property type="project" value="InterPro"/>
</dbReference>
<dbReference type="InterPro" id="IPR010093">
    <property type="entry name" value="SinI_DNA-bd"/>
</dbReference>
<gene>
    <name evidence="2" type="ORF">IQ13_3233</name>
</gene>
<evidence type="ECO:0000313" key="3">
    <source>
        <dbReference type="Proteomes" id="UP000316167"/>
    </source>
</evidence>
<dbReference type="InterPro" id="IPR041657">
    <property type="entry name" value="HTH_17"/>
</dbReference>
<evidence type="ECO:0000259" key="1">
    <source>
        <dbReference type="Pfam" id="PF12728"/>
    </source>
</evidence>
<dbReference type="AlphaFoldDB" id="A0A562SH01"/>
<reference evidence="2 3" key="1">
    <citation type="journal article" date="2015" name="Stand. Genomic Sci.">
        <title>Genomic Encyclopedia of Bacterial and Archaeal Type Strains, Phase III: the genomes of soil and plant-associated and newly described type strains.</title>
        <authorList>
            <person name="Whitman W.B."/>
            <person name="Woyke T."/>
            <person name="Klenk H.P."/>
            <person name="Zhou Y."/>
            <person name="Lilburn T.G."/>
            <person name="Beck B.J."/>
            <person name="De Vos P."/>
            <person name="Vandamme P."/>
            <person name="Eisen J.A."/>
            <person name="Garrity G."/>
            <person name="Hugenholtz P."/>
            <person name="Kyrpides N.C."/>
        </authorList>
    </citation>
    <scope>NUCLEOTIDE SEQUENCE [LARGE SCALE GENOMIC DNA]</scope>
    <source>
        <strain evidence="2 3">CGMCC 1.7271</strain>
    </source>
</reference>
<dbReference type="EMBL" id="VLLE01000005">
    <property type="protein sequence ID" value="TWI80555.1"/>
    <property type="molecule type" value="Genomic_DNA"/>
</dbReference>
<feature type="domain" description="Helix-turn-helix" evidence="1">
    <location>
        <begin position="54"/>
        <end position="102"/>
    </location>
</feature>
<evidence type="ECO:0000313" key="2">
    <source>
        <dbReference type="EMBL" id="TWI80555.1"/>
    </source>
</evidence>
<accession>A0A562SH01</accession>
<sequence>MRKSTTPRSTNNNTCNPCVPVPVSKFNTDDYTGLVYQAVQQLLPAYFFDELQCFTTEEAAALLTCKKETVADYIRTGKLQASKPGKDYIITAGDLKQFIKDHRVRAAVVSINYKLKSKVAI</sequence>
<comment type="caution">
    <text evidence="2">The sequence shown here is derived from an EMBL/GenBank/DDBJ whole genome shotgun (WGS) entry which is preliminary data.</text>
</comment>
<dbReference type="Pfam" id="PF12728">
    <property type="entry name" value="HTH_17"/>
    <property type="match status" value="1"/>
</dbReference>
<keyword evidence="3" id="KW-1185">Reference proteome</keyword>
<dbReference type="NCBIfam" id="TIGR01764">
    <property type="entry name" value="excise"/>
    <property type="match status" value="1"/>
</dbReference>
<dbReference type="Proteomes" id="UP000316167">
    <property type="component" value="Unassembled WGS sequence"/>
</dbReference>